<keyword evidence="5 11" id="KW-0863">Zinc-finger</keyword>
<dbReference type="Pfam" id="PF00096">
    <property type="entry name" value="zf-C2H2"/>
    <property type="match status" value="3"/>
</dbReference>
<dbReference type="VEuPathDB" id="VectorBase:LLOJ009768"/>
<feature type="domain" description="C2H2-type" evidence="12">
    <location>
        <begin position="200"/>
        <end position="227"/>
    </location>
</feature>
<dbReference type="FunFam" id="3.30.160.60:FF:000508">
    <property type="entry name" value="Myeloid zinc finger 1"/>
    <property type="match status" value="1"/>
</dbReference>
<dbReference type="EMBL" id="GITU01001125">
    <property type="protein sequence ID" value="MBC1169828.1"/>
    <property type="molecule type" value="Transcribed_RNA"/>
</dbReference>
<dbReference type="PROSITE" id="PS00028">
    <property type="entry name" value="ZINC_FINGER_C2H2_1"/>
    <property type="match status" value="5"/>
</dbReference>
<keyword evidence="6" id="KW-0862">Zinc</keyword>
<dbReference type="AlphaFoldDB" id="A0A1B0GL11"/>
<evidence type="ECO:0000256" key="2">
    <source>
        <dbReference type="ARBA" id="ARBA00006991"/>
    </source>
</evidence>
<dbReference type="GO" id="GO:0005634">
    <property type="term" value="C:nucleus"/>
    <property type="evidence" value="ECO:0007669"/>
    <property type="project" value="UniProtKB-SubCell"/>
</dbReference>
<dbReference type="SUPFAM" id="SSF57667">
    <property type="entry name" value="beta-beta-alpha zinc fingers"/>
    <property type="match status" value="3"/>
</dbReference>
<dbReference type="SMART" id="SM00355">
    <property type="entry name" value="ZnF_C2H2"/>
    <property type="match status" value="6"/>
</dbReference>
<evidence type="ECO:0000256" key="3">
    <source>
        <dbReference type="ARBA" id="ARBA00022723"/>
    </source>
</evidence>
<comment type="similarity">
    <text evidence="2">Belongs to the krueppel C2H2-type zinc-finger protein family.</text>
</comment>
<dbReference type="InterPro" id="IPR036236">
    <property type="entry name" value="Znf_C2H2_sf"/>
</dbReference>
<dbReference type="PANTHER" id="PTHR14196">
    <property type="entry name" value="ODD-SKIPPED - RELATED"/>
    <property type="match status" value="1"/>
</dbReference>
<dbReference type="GO" id="GO:0042802">
    <property type="term" value="F:identical protein binding"/>
    <property type="evidence" value="ECO:0007669"/>
    <property type="project" value="UniProtKB-ARBA"/>
</dbReference>
<feature type="domain" description="C2H2-type" evidence="12">
    <location>
        <begin position="171"/>
        <end position="198"/>
    </location>
</feature>
<evidence type="ECO:0000256" key="11">
    <source>
        <dbReference type="PROSITE-ProRule" id="PRU00042"/>
    </source>
</evidence>
<keyword evidence="9" id="KW-0804">Transcription</keyword>
<accession>A0A1B0GL11</accession>
<evidence type="ECO:0000256" key="4">
    <source>
        <dbReference type="ARBA" id="ARBA00022737"/>
    </source>
</evidence>
<dbReference type="GO" id="GO:0000981">
    <property type="term" value="F:DNA-binding transcription factor activity, RNA polymerase II-specific"/>
    <property type="evidence" value="ECO:0007669"/>
    <property type="project" value="TreeGrafter"/>
</dbReference>
<feature type="domain" description="C2H2-type" evidence="12">
    <location>
        <begin position="115"/>
        <end position="142"/>
    </location>
</feature>
<dbReference type="Pfam" id="PF13894">
    <property type="entry name" value="zf-C2H2_4"/>
    <property type="match status" value="2"/>
</dbReference>
<evidence type="ECO:0000313" key="14">
    <source>
        <dbReference type="EnsemblMetazoa" id="LLOJ009768-PA"/>
    </source>
</evidence>
<evidence type="ECO:0000259" key="12">
    <source>
        <dbReference type="PROSITE" id="PS50157"/>
    </source>
</evidence>
<dbReference type="EnsemblMetazoa" id="LLOJ009768-RA">
    <property type="protein sequence ID" value="LLOJ009768-PA"/>
    <property type="gene ID" value="LLOJ009768"/>
</dbReference>
<evidence type="ECO:0000313" key="15">
    <source>
        <dbReference type="Proteomes" id="UP000092461"/>
    </source>
</evidence>
<evidence type="ECO:0000256" key="6">
    <source>
        <dbReference type="ARBA" id="ARBA00022833"/>
    </source>
</evidence>
<dbReference type="InterPro" id="IPR050717">
    <property type="entry name" value="C2H2-ZF_Transcription_Reg"/>
</dbReference>
<dbReference type="PANTHER" id="PTHR14196:SF12">
    <property type="entry name" value="ZINC FINGER PROTEIN 208-LIKE"/>
    <property type="match status" value="1"/>
</dbReference>
<evidence type="ECO:0000256" key="8">
    <source>
        <dbReference type="ARBA" id="ARBA00023125"/>
    </source>
</evidence>
<evidence type="ECO:0000256" key="10">
    <source>
        <dbReference type="ARBA" id="ARBA00023242"/>
    </source>
</evidence>
<dbReference type="Gene3D" id="3.30.160.60">
    <property type="entry name" value="Classic Zinc Finger"/>
    <property type="match status" value="5"/>
</dbReference>
<dbReference type="PROSITE" id="PS50157">
    <property type="entry name" value="ZINC_FINGER_C2H2_2"/>
    <property type="match status" value="5"/>
</dbReference>
<comment type="subcellular location">
    <subcellularLocation>
        <location evidence="1">Nucleus</location>
    </subcellularLocation>
</comment>
<evidence type="ECO:0000256" key="7">
    <source>
        <dbReference type="ARBA" id="ARBA00023015"/>
    </source>
</evidence>
<dbReference type="FunFam" id="3.30.160.60:FF:000875">
    <property type="entry name" value="zinc finger protein 236 isoform X7"/>
    <property type="match status" value="1"/>
</dbReference>
<name>A0A1B0GL11_LUTLO</name>
<reference evidence="14" key="3">
    <citation type="submission" date="2020-05" db="UniProtKB">
        <authorList>
            <consortium name="EnsemblMetazoa"/>
        </authorList>
    </citation>
    <scope>IDENTIFICATION</scope>
    <source>
        <strain evidence="14">Jacobina</strain>
    </source>
</reference>
<keyword evidence="8" id="KW-0238">DNA-binding</keyword>
<reference evidence="13" key="2">
    <citation type="journal article" date="2020" name="BMC">
        <title>Leishmania infection induces a limited differential gene expression in the sand fly midgut.</title>
        <authorList>
            <person name="Coutinho-Abreu I.V."/>
            <person name="Serafim T.D."/>
            <person name="Meneses C."/>
            <person name="Kamhawi S."/>
            <person name="Oliveira F."/>
            <person name="Valenzuela J.G."/>
        </authorList>
    </citation>
    <scope>NUCLEOTIDE SEQUENCE</scope>
    <source>
        <strain evidence="13">Jacobina</strain>
        <tissue evidence="13">Midgut</tissue>
    </source>
</reference>
<evidence type="ECO:0000256" key="1">
    <source>
        <dbReference type="ARBA" id="ARBA00004123"/>
    </source>
</evidence>
<sequence length="296" mass="34234">MDYSVKDIIEDESDILQDKDEIMEIEEEFNDEIIERIIEAPQLESYDEVDVSYKASNTDQTAVKSHTESDKIYSIVKRSKNSSEDNHFCIQCKKDFSTKTNLRRHMLTHADQKPFQCSICGNGFTQKGSLKQHMHLHTGERPYKCTFCNDSFTQAKTLVNHIRRHTGEKPFPCPDCGISFRQKDGLKRHMTRHMETQKMYPCTICNKQLYSKYSLDNHIRKHEKSEGIVKLICSTCGCDFLNEKALEDHQRTSDECNQDCKITKKQDRVIINDPSDNSIEVLKVAEESLDSTSQSS</sequence>
<keyword evidence="3" id="KW-0479">Metal-binding</keyword>
<evidence type="ECO:0000256" key="5">
    <source>
        <dbReference type="ARBA" id="ARBA00022771"/>
    </source>
</evidence>
<evidence type="ECO:0000313" key="13">
    <source>
        <dbReference type="EMBL" id="MBC1169828.1"/>
    </source>
</evidence>
<reference evidence="15" key="1">
    <citation type="submission" date="2012-05" db="EMBL/GenBank/DDBJ databases">
        <title>Whole Genome Assembly of Lutzomyia longipalpis.</title>
        <authorList>
            <person name="Richards S."/>
            <person name="Qu C."/>
            <person name="Dillon R."/>
            <person name="Worley K."/>
            <person name="Scherer S."/>
            <person name="Batterton M."/>
            <person name="Taylor A."/>
            <person name="Hawes A."/>
            <person name="Hernandez B."/>
            <person name="Kovar C."/>
            <person name="Mandapat C."/>
            <person name="Pham C."/>
            <person name="Qu C."/>
            <person name="Jing C."/>
            <person name="Bess C."/>
            <person name="Bandaranaike D."/>
            <person name="Ngo D."/>
            <person name="Ongeri F."/>
            <person name="Arias F."/>
            <person name="Lara F."/>
            <person name="Weissenberger G."/>
            <person name="Kamau G."/>
            <person name="Han H."/>
            <person name="Shen H."/>
            <person name="Dinh H."/>
            <person name="Khalil I."/>
            <person name="Jones J."/>
            <person name="Shafer J."/>
            <person name="Jayaseelan J."/>
            <person name="Quiroz J."/>
            <person name="Blankenburg K."/>
            <person name="Nguyen L."/>
            <person name="Jackson L."/>
            <person name="Francisco L."/>
            <person name="Tang L.-Y."/>
            <person name="Pu L.-L."/>
            <person name="Perales L."/>
            <person name="Lorensuhewa L."/>
            <person name="Munidasa M."/>
            <person name="Coyle M."/>
            <person name="Taylor M."/>
            <person name="Puazo M."/>
            <person name="Firestine M."/>
            <person name="Scheel M."/>
            <person name="Javaid M."/>
            <person name="Wang M."/>
            <person name="Li M."/>
            <person name="Tabassum N."/>
            <person name="Saada N."/>
            <person name="Osuji N."/>
            <person name="Aqrawi P."/>
            <person name="Fu Q."/>
            <person name="Thornton R."/>
            <person name="Raj R."/>
            <person name="Goodspeed R."/>
            <person name="Mata R."/>
            <person name="Najjar R."/>
            <person name="Gubbala S."/>
            <person name="Lee S."/>
            <person name="Denson S."/>
            <person name="Patil S."/>
            <person name="Macmil S."/>
            <person name="Qi S."/>
            <person name="Matskevitch T."/>
            <person name="Palculict T."/>
            <person name="Mathew T."/>
            <person name="Vee V."/>
            <person name="Velamala V."/>
            <person name="Korchina V."/>
            <person name="Cai W."/>
            <person name="Liu W."/>
            <person name="Dai W."/>
            <person name="Zou X."/>
            <person name="Zhu Y."/>
            <person name="Zhang Y."/>
            <person name="Wu Y.-Q."/>
            <person name="Xin Y."/>
            <person name="Nazarath L."/>
            <person name="Kovar C."/>
            <person name="Han Y."/>
            <person name="Muzny D."/>
            <person name="Gibbs R."/>
        </authorList>
    </citation>
    <scope>NUCLEOTIDE SEQUENCE [LARGE SCALE GENOMIC DNA]</scope>
    <source>
        <strain evidence="15">Jacobina</strain>
    </source>
</reference>
<proteinExistence type="inferred from homology"/>
<dbReference type="InterPro" id="IPR013087">
    <property type="entry name" value="Znf_C2H2_type"/>
</dbReference>
<keyword evidence="10" id="KW-0539">Nucleus</keyword>
<dbReference type="FunFam" id="3.30.160.60:FF:000100">
    <property type="entry name" value="Zinc finger 45-like"/>
    <property type="match status" value="1"/>
</dbReference>
<dbReference type="VEuPathDB" id="VectorBase:LLONM1_011658"/>
<keyword evidence="4" id="KW-0677">Repeat</keyword>
<dbReference type="EMBL" id="AJWK01034039">
    <property type="status" value="NOT_ANNOTATED_CDS"/>
    <property type="molecule type" value="Genomic_DNA"/>
</dbReference>
<organism evidence="14 15">
    <name type="scientific">Lutzomyia longipalpis</name>
    <name type="common">Sand fly</name>
    <dbReference type="NCBI Taxonomy" id="7200"/>
    <lineage>
        <taxon>Eukaryota</taxon>
        <taxon>Metazoa</taxon>
        <taxon>Ecdysozoa</taxon>
        <taxon>Arthropoda</taxon>
        <taxon>Hexapoda</taxon>
        <taxon>Insecta</taxon>
        <taxon>Pterygota</taxon>
        <taxon>Neoptera</taxon>
        <taxon>Endopterygota</taxon>
        <taxon>Diptera</taxon>
        <taxon>Nematocera</taxon>
        <taxon>Psychodoidea</taxon>
        <taxon>Psychodidae</taxon>
        <taxon>Lutzomyia</taxon>
        <taxon>Lutzomyia</taxon>
    </lineage>
</organism>
<feature type="domain" description="C2H2-type" evidence="12">
    <location>
        <begin position="143"/>
        <end position="170"/>
    </location>
</feature>
<dbReference type="GO" id="GO:0000977">
    <property type="term" value="F:RNA polymerase II transcription regulatory region sequence-specific DNA binding"/>
    <property type="evidence" value="ECO:0007669"/>
    <property type="project" value="TreeGrafter"/>
</dbReference>
<keyword evidence="7" id="KW-0805">Transcription regulation</keyword>
<dbReference type="FunFam" id="3.30.160.60:FF:001119">
    <property type="entry name" value="zinc finger protein 408"/>
    <property type="match status" value="1"/>
</dbReference>
<protein>
    <submittedName>
        <fullName evidence="13">Putative c2h2-type zn-finger protein</fullName>
    </submittedName>
</protein>
<dbReference type="Proteomes" id="UP000092461">
    <property type="component" value="Unassembled WGS sequence"/>
</dbReference>
<keyword evidence="15" id="KW-1185">Reference proteome</keyword>
<dbReference type="GO" id="GO:0008270">
    <property type="term" value="F:zinc ion binding"/>
    <property type="evidence" value="ECO:0007669"/>
    <property type="project" value="UniProtKB-KW"/>
</dbReference>
<evidence type="ECO:0000256" key="9">
    <source>
        <dbReference type="ARBA" id="ARBA00023163"/>
    </source>
</evidence>
<feature type="domain" description="C2H2-type" evidence="12">
    <location>
        <begin position="87"/>
        <end position="114"/>
    </location>
</feature>